<feature type="domain" description="OLD protein-like TOPRIM" evidence="2">
    <location>
        <begin position="181"/>
        <end position="247"/>
    </location>
</feature>
<evidence type="ECO:0000313" key="3">
    <source>
        <dbReference type="EMBL" id="GAH61546.1"/>
    </source>
</evidence>
<dbReference type="PANTHER" id="PTHR43581">
    <property type="entry name" value="ATP/GTP PHOSPHATASE"/>
    <property type="match status" value="1"/>
</dbReference>
<dbReference type="CDD" id="cd01026">
    <property type="entry name" value="TOPRIM_OLD"/>
    <property type="match status" value="1"/>
</dbReference>
<dbReference type="PANTHER" id="PTHR43581:SF4">
    <property type="entry name" value="ATP_GTP PHOSPHATASE"/>
    <property type="match status" value="1"/>
</dbReference>
<dbReference type="EMBL" id="BARU01017655">
    <property type="protein sequence ID" value="GAH61546.1"/>
    <property type="molecule type" value="Genomic_DNA"/>
</dbReference>
<accession>X1GUG4</accession>
<evidence type="ECO:0000259" key="2">
    <source>
        <dbReference type="Pfam" id="PF20469"/>
    </source>
</evidence>
<feature type="non-terminal residue" evidence="3">
    <location>
        <position position="1"/>
    </location>
</feature>
<dbReference type="InterPro" id="IPR003959">
    <property type="entry name" value="ATPase_AAA_core"/>
</dbReference>
<dbReference type="InterPro" id="IPR034139">
    <property type="entry name" value="TOPRIM_OLD"/>
</dbReference>
<dbReference type="SUPFAM" id="SSF52540">
    <property type="entry name" value="P-loop containing nucleoside triphosphate hydrolases"/>
    <property type="match status" value="1"/>
</dbReference>
<organism evidence="3">
    <name type="scientific">marine sediment metagenome</name>
    <dbReference type="NCBI Taxonomy" id="412755"/>
    <lineage>
        <taxon>unclassified sequences</taxon>
        <taxon>metagenomes</taxon>
        <taxon>ecological metagenomes</taxon>
    </lineage>
</organism>
<name>X1GUG4_9ZZZZ</name>
<protein>
    <submittedName>
        <fullName evidence="3">Uncharacterized protein</fullName>
    </submittedName>
</protein>
<dbReference type="Pfam" id="PF13304">
    <property type="entry name" value="AAA_21"/>
    <property type="match status" value="1"/>
</dbReference>
<feature type="domain" description="ATPase AAA-type core" evidence="1">
    <location>
        <begin position="7"/>
        <end position="132"/>
    </location>
</feature>
<dbReference type="Pfam" id="PF20469">
    <property type="entry name" value="OLD-like_TOPRIM"/>
    <property type="match status" value="1"/>
</dbReference>
<evidence type="ECO:0000259" key="1">
    <source>
        <dbReference type="Pfam" id="PF13304"/>
    </source>
</evidence>
<feature type="non-terminal residue" evidence="3">
    <location>
        <position position="296"/>
    </location>
</feature>
<dbReference type="GO" id="GO:0005524">
    <property type="term" value="F:ATP binding"/>
    <property type="evidence" value="ECO:0007669"/>
    <property type="project" value="InterPro"/>
</dbReference>
<dbReference type="AlphaFoldDB" id="X1GUG4"/>
<dbReference type="GO" id="GO:0016887">
    <property type="term" value="F:ATP hydrolysis activity"/>
    <property type="evidence" value="ECO:0007669"/>
    <property type="project" value="InterPro"/>
</dbReference>
<dbReference type="Gene3D" id="3.40.50.300">
    <property type="entry name" value="P-loop containing nucleotide triphosphate hydrolases"/>
    <property type="match status" value="1"/>
</dbReference>
<reference evidence="3" key="1">
    <citation type="journal article" date="2014" name="Front. Microbiol.">
        <title>High frequency of phylogenetically diverse reductive dehalogenase-homologous genes in deep subseafloor sedimentary metagenomes.</title>
        <authorList>
            <person name="Kawai M."/>
            <person name="Futagami T."/>
            <person name="Toyoda A."/>
            <person name="Takaki Y."/>
            <person name="Nishi S."/>
            <person name="Hori S."/>
            <person name="Arai W."/>
            <person name="Tsubouchi T."/>
            <person name="Morono Y."/>
            <person name="Uchiyama I."/>
            <person name="Ito T."/>
            <person name="Fujiyama A."/>
            <person name="Inagaki F."/>
            <person name="Takami H."/>
        </authorList>
    </citation>
    <scope>NUCLEOTIDE SEQUENCE</scope>
    <source>
        <strain evidence="3">Expedition CK06-06</strain>
    </source>
</reference>
<dbReference type="InterPro" id="IPR027417">
    <property type="entry name" value="P-loop_NTPase"/>
</dbReference>
<dbReference type="InterPro" id="IPR051396">
    <property type="entry name" value="Bact_Antivir_Def_Nuclease"/>
</dbReference>
<proteinExistence type="predicted"/>
<sequence>FYFALKLRNYDDVSEVFKLDEEVKFIQKYIKELGYTNFELVPINKQKNIYEITLKKGQKDIEITKASSGEKEIISLLLGLFALNVKGGIVIIDEPDLHLHPRWQRLLLKLLNDLSKERKIQFLIVTHSPQFITTNTIKNTFRVCKENEASRVFIPKSEDIEKSDIKDFFQIVNVLNNEKIFFADKVILVEGVVDRIIYEKVLKILQKTENNSEVIEIVEVYGKENFEKFREFLKTWRIKNYIFADLDFLTAIAPPEIKNLFPADCGKIVKSLNDKNSKDAKTLLESLNRVINKKKE</sequence>
<comment type="caution">
    <text evidence="3">The sequence shown here is derived from an EMBL/GenBank/DDBJ whole genome shotgun (WGS) entry which is preliminary data.</text>
</comment>
<gene>
    <name evidence="3" type="ORF">S03H2_29263</name>
</gene>